<evidence type="ECO:0008006" key="2">
    <source>
        <dbReference type="Google" id="ProtNLM"/>
    </source>
</evidence>
<organism evidence="1">
    <name type="scientific">marine sediment metagenome</name>
    <dbReference type="NCBI Taxonomy" id="412755"/>
    <lineage>
        <taxon>unclassified sequences</taxon>
        <taxon>metagenomes</taxon>
        <taxon>ecological metagenomes</taxon>
    </lineage>
</organism>
<dbReference type="InterPro" id="IPR037221">
    <property type="entry name" value="H-type_lectin_dom_sf"/>
</dbReference>
<protein>
    <recommendedName>
        <fullName evidence="2">H-type lectin domain-containing protein</fullName>
    </recommendedName>
</protein>
<dbReference type="AlphaFoldDB" id="A0A0F9BPN2"/>
<sequence length="111" mass="11730">MVREVEEVAHPSLVDGSEIIIHSHAGGRGADVKSGIQTGIIDNGWRPVTFNTAFSSIPHVVAVFANMVGKDDILEVGEASTTGFKIWVSKAHGGSGDYHDVFWIATNAGNA</sequence>
<name>A0A0F9BPN2_9ZZZZ</name>
<accession>A0A0F9BPN2</accession>
<dbReference type="EMBL" id="LAZR01036813">
    <property type="protein sequence ID" value="KKL23859.1"/>
    <property type="molecule type" value="Genomic_DNA"/>
</dbReference>
<dbReference type="Gene3D" id="2.60.40.2080">
    <property type="match status" value="1"/>
</dbReference>
<comment type="caution">
    <text evidence="1">The sequence shown here is derived from an EMBL/GenBank/DDBJ whole genome shotgun (WGS) entry which is preliminary data.</text>
</comment>
<dbReference type="SUPFAM" id="SSF141086">
    <property type="entry name" value="Agglutinin HPA-like"/>
    <property type="match status" value="1"/>
</dbReference>
<gene>
    <name evidence="1" type="ORF">LCGC14_2421190</name>
</gene>
<evidence type="ECO:0000313" key="1">
    <source>
        <dbReference type="EMBL" id="KKL23859.1"/>
    </source>
</evidence>
<reference evidence="1" key="1">
    <citation type="journal article" date="2015" name="Nature">
        <title>Complex archaea that bridge the gap between prokaryotes and eukaryotes.</title>
        <authorList>
            <person name="Spang A."/>
            <person name="Saw J.H."/>
            <person name="Jorgensen S.L."/>
            <person name="Zaremba-Niedzwiedzka K."/>
            <person name="Martijn J."/>
            <person name="Lind A.E."/>
            <person name="van Eijk R."/>
            <person name="Schleper C."/>
            <person name="Guy L."/>
            <person name="Ettema T.J."/>
        </authorList>
    </citation>
    <scope>NUCLEOTIDE SEQUENCE</scope>
</reference>
<proteinExistence type="predicted"/>